<evidence type="ECO:0000313" key="2">
    <source>
        <dbReference type="Proteomes" id="UP001209878"/>
    </source>
</evidence>
<name>A0AAD9PA97_RIDPI</name>
<proteinExistence type="predicted"/>
<evidence type="ECO:0000313" key="1">
    <source>
        <dbReference type="EMBL" id="KAK2191088.1"/>
    </source>
</evidence>
<protein>
    <submittedName>
        <fullName evidence="1">Uncharacterized protein</fullName>
    </submittedName>
</protein>
<sequence length="167" mass="18371">MADDIGWEVFASENGQRCSVEMGSTSDGLRVPDHVTVMSGESLLIGGDKDDMVSNRNNYDIDDLPPEAAHLREGAIVVIEPIDGIPPSVTVIPALPLFDRDECARVVFEGWPEVARDWPDRHRLSNWPPSSAIVRGGFHMVPVGVSTDPEKRKLEWRYSFINGGTAS</sequence>
<gene>
    <name evidence="1" type="ORF">NP493_60g05102</name>
</gene>
<dbReference type="EMBL" id="JAODUO010000061">
    <property type="protein sequence ID" value="KAK2191088.1"/>
    <property type="molecule type" value="Genomic_DNA"/>
</dbReference>
<reference evidence="1" key="1">
    <citation type="journal article" date="2023" name="Mol. Biol. Evol.">
        <title>Third-Generation Sequencing Reveals the Adaptive Role of the Epigenome in Three Deep-Sea Polychaetes.</title>
        <authorList>
            <person name="Perez M."/>
            <person name="Aroh O."/>
            <person name="Sun Y."/>
            <person name="Lan Y."/>
            <person name="Juniper S.K."/>
            <person name="Young C.R."/>
            <person name="Angers B."/>
            <person name="Qian P.Y."/>
        </authorList>
    </citation>
    <scope>NUCLEOTIDE SEQUENCE</scope>
    <source>
        <strain evidence="1">R07B-5</strain>
    </source>
</reference>
<organism evidence="1 2">
    <name type="scientific">Ridgeia piscesae</name>
    <name type="common">Tubeworm</name>
    <dbReference type="NCBI Taxonomy" id="27915"/>
    <lineage>
        <taxon>Eukaryota</taxon>
        <taxon>Metazoa</taxon>
        <taxon>Spiralia</taxon>
        <taxon>Lophotrochozoa</taxon>
        <taxon>Annelida</taxon>
        <taxon>Polychaeta</taxon>
        <taxon>Sedentaria</taxon>
        <taxon>Canalipalpata</taxon>
        <taxon>Sabellida</taxon>
        <taxon>Siboglinidae</taxon>
        <taxon>Ridgeia</taxon>
    </lineage>
</organism>
<comment type="caution">
    <text evidence="1">The sequence shown here is derived from an EMBL/GenBank/DDBJ whole genome shotgun (WGS) entry which is preliminary data.</text>
</comment>
<accession>A0AAD9PA97</accession>
<keyword evidence="2" id="KW-1185">Reference proteome</keyword>
<dbReference type="AlphaFoldDB" id="A0AAD9PA97"/>
<dbReference type="Proteomes" id="UP001209878">
    <property type="component" value="Unassembled WGS sequence"/>
</dbReference>